<dbReference type="Pfam" id="PF13585">
    <property type="entry name" value="CHU_C"/>
    <property type="match status" value="1"/>
</dbReference>
<evidence type="ECO:0000313" key="3">
    <source>
        <dbReference type="Proteomes" id="UP001589585"/>
    </source>
</evidence>
<feature type="chain" id="PRO_5047223477" evidence="1">
    <location>
        <begin position="23"/>
        <end position="1638"/>
    </location>
</feature>
<dbReference type="Proteomes" id="UP001589585">
    <property type="component" value="Unassembled WGS sequence"/>
</dbReference>
<feature type="signal peptide" evidence="1">
    <location>
        <begin position="1"/>
        <end position="22"/>
    </location>
</feature>
<dbReference type="RefSeq" id="WP_379862372.1">
    <property type="nucleotide sequence ID" value="NZ_JBHMFC010000104.1"/>
</dbReference>
<keyword evidence="1" id="KW-0732">Signal</keyword>
<dbReference type="InterPro" id="IPR026341">
    <property type="entry name" value="T9SS_type_B"/>
</dbReference>
<accession>A0ABV5FFJ3</accession>
<evidence type="ECO:0000256" key="1">
    <source>
        <dbReference type="SAM" id="SignalP"/>
    </source>
</evidence>
<sequence>MKKKLAYHITLLMLLCSLNTLFSQKISVTGSVTLEQLIQDNLIQNGCVEISNITSSINGESFGFRSYGQFNRAGSNFPFQSGIVLTSGSAESAGNTATTPTLSEGADNWPGDTDLETALGITNTTNATSIEFDLISTSSQLQFNYLFASEEYFETNPCNVSDGFAFLIKEASSTTEPYENIALIPGTSTPVNTNTIHHTIFNASGGVLCPAQNEQYLEGLGIGDTNYNGRTVTLTAATTIMPYVKYRIKLVIADQKDNQFDSAVFIEGNSFKILDLGEDVSTCAESTLLSADIGNNNATYKWFLNNAPILGTAPTLTATQSGSYSVEVTVPLPSGGGNCVETDNIIVELNVQEPVALIADYQLCDDSSNPTGHQTFTLSSKNSEVAEVNPFNNATISYHLTEEDAKANDNSVTVAIQNTSNPQPIYVRINNTDTGCTAYTSFNLVVNSVPYITTPTPLEVCDNDGEPDGFVFMDLTEKDDELTGGAPNLSVEYYYEESEAINGINQIRSLYRNTASEDKVYARVLNNETACVSAVVPVEIKVTISPLISSEMQYIDACDTDRDGFAEFNLTHVLHNILNGIPASDIVATYHVIRSDAEQGTNPILNETNYQNIIANEQTLYIRIEDNTTHCASVAPFEIHTNLLVTATEIQEFAVCDNNADPDDEMRFNLSFMKEYIANNIDFNADGILDVEVDFFKTETDRDANINALDQTLPFFAANLTTLYLRLRNTDNNCEDVGEILLLINPIILFDPADPLPYCDSDDDVTDGITDVDLHSLDDMITNGNTDFITRFFPTKADADSNTLTNQLPDIYNVKNTAVIHVRIENLETGCYTSGSFEIQVVPAPDVTKPSNITICGTSETALINLEDKIPEIITSTFGIDVGFYTTLNDATNNTNAISNPDIYNASTQTLYVRAGDNTPGSTCFKIESFDIIINSTPILPPEGIKNFVVCDGDANGEAQFLFSTKDAEILNGQTGKDVIYFENPDFTGRIDKTSLFTSDDRTIYVRIENSTDPNCFETSSFEIKVASEIVFNPLIGFVTCDTADKSGKQTFNLNEKRDEIIKDAPEPLNVSFHLTETQAENNSGALPDAYTNVFNPQTLYVRIQDKNSLCFVVETLDITITLLPEVTPAAPLELCDDDTDGLIVFDLTQADFEILDRNLGAPPVVSFFETEADIIDDTKKITTPNAYRSDSKTIYIKITNEIGCYSVIPLELVVNPFPSTNTIGTLEDCYKGTYDLSQVNALLIEEANTFNITYHSTASEAEDGSGAMGATFNYTTPGNYTLWIRTENPSTGCFVITSFVLEINANPIANTPSNIEACDDDYDGFLSFDLSSTSNTSTQIRGTQNSSHVTITYYNTMTNAEAGTDPIASNYLAQDGEIIYARIENNTTGCYDTTQFRSIVNKKPLIPIDDIVTLCINDLPLIISAETGNPGDTYLWSNGETTPQITLASPTDIGFYTIDVKTPATGCSTIKSFEVIESAIADINFTTTVDFADPNRITIDVSGIGNYVFSLDGAEPQSSNVFEQAPIGPHTVTVIDLNGCNAVSKDVMVIDVPKFLTPNGDGYFDTWHITGVKQLVGTIIYIYDRYGKLLKTLPHTAPGWDGTFNGANMPSDDYWYVGHVVYKGEPFQIKGHFALKR</sequence>
<dbReference type="EMBL" id="JBHMFC010000104">
    <property type="protein sequence ID" value="MFB9058124.1"/>
    <property type="molecule type" value="Genomic_DNA"/>
</dbReference>
<reference evidence="2 3" key="1">
    <citation type="submission" date="2024-09" db="EMBL/GenBank/DDBJ databases">
        <authorList>
            <person name="Sun Q."/>
            <person name="Mori K."/>
        </authorList>
    </citation>
    <scope>NUCLEOTIDE SEQUENCE [LARGE SCALE GENOMIC DNA]</scope>
    <source>
        <strain evidence="2 3">CECT 8622</strain>
    </source>
</reference>
<protein>
    <submittedName>
        <fullName evidence="2">Choice-of-anchor L domain-containing protein</fullName>
    </submittedName>
</protein>
<dbReference type="NCBIfam" id="NF038133">
    <property type="entry name" value="choice_anch_L"/>
    <property type="match status" value="1"/>
</dbReference>
<evidence type="ECO:0000313" key="2">
    <source>
        <dbReference type="EMBL" id="MFB9058124.1"/>
    </source>
</evidence>
<proteinExistence type="predicted"/>
<gene>
    <name evidence="2" type="ORF">ACFFU9_15375</name>
</gene>
<organism evidence="2 3">
    <name type="scientific">Mariniflexile ostreae</name>
    <dbReference type="NCBI Taxonomy" id="1520892"/>
    <lineage>
        <taxon>Bacteria</taxon>
        <taxon>Pseudomonadati</taxon>
        <taxon>Bacteroidota</taxon>
        <taxon>Flavobacteriia</taxon>
        <taxon>Flavobacteriales</taxon>
        <taxon>Flavobacteriaceae</taxon>
        <taxon>Mariniflexile</taxon>
    </lineage>
</organism>
<comment type="caution">
    <text evidence="2">The sequence shown here is derived from an EMBL/GenBank/DDBJ whole genome shotgun (WGS) entry which is preliminary data.</text>
</comment>
<keyword evidence="3" id="KW-1185">Reference proteome</keyword>
<dbReference type="NCBIfam" id="TIGR04131">
    <property type="entry name" value="Bac_Flav_CTERM"/>
    <property type="match status" value="1"/>
</dbReference>
<name>A0ABV5FFJ3_9FLAO</name>
<dbReference type="InterPro" id="IPR049804">
    <property type="entry name" value="Choice_anch_L"/>
</dbReference>